<evidence type="ECO:0000259" key="1">
    <source>
        <dbReference type="Pfam" id="PF00899"/>
    </source>
</evidence>
<dbReference type="Pfam" id="PF00899">
    <property type="entry name" value="ThiF"/>
    <property type="match status" value="1"/>
</dbReference>
<protein>
    <submittedName>
        <fullName evidence="2">tRNA A37 threonylcarbamoyladenosine dehydratase</fullName>
    </submittedName>
</protein>
<dbReference type="GO" id="GO:0061503">
    <property type="term" value="F:tRNA threonylcarbamoyladenosine dehydratase"/>
    <property type="evidence" value="ECO:0007669"/>
    <property type="project" value="TreeGrafter"/>
</dbReference>
<dbReference type="Gene3D" id="3.40.50.720">
    <property type="entry name" value="NAD(P)-binding Rossmann-like Domain"/>
    <property type="match status" value="1"/>
</dbReference>
<dbReference type="InterPro" id="IPR045886">
    <property type="entry name" value="ThiF/MoeB/HesA"/>
</dbReference>
<dbReference type="GO" id="GO:0008641">
    <property type="term" value="F:ubiquitin-like modifier activating enzyme activity"/>
    <property type="evidence" value="ECO:0007669"/>
    <property type="project" value="InterPro"/>
</dbReference>
<gene>
    <name evidence="2" type="ORF">SAMN02745218_01276</name>
</gene>
<evidence type="ECO:0000313" key="3">
    <source>
        <dbReference type="Proteomes" id="UP000184196"/>
    </source>
</evidence>
<accession>A0A1M4Y7Z5</accession>
<dbReference type="GO" id="GO:0061504">
    <property type="term" value="P:cyclic threonylcarbamoyladenosine biosynthetic process"/>
    <property type="evidence" value="ECO:0007669"/>
    <property type="project" value="TreeGrafter"/>
</dbReference>
<name>A0A1M4Y7Z5_9FIRM</name>
<sequence>MEGLFSRTELLIGEKGLAILAGSRVVVFGLGGVGSYAAEALARAGVGNLVLVDFDRVCPSNINRQLHALTSTVGQYKALLMAERVKLINPDIRVEARVERYLPGVAETFFHPVPDYVVDAIDDVPAKVDLIASCVRRNIPVVSSMGAGNKLDPVAFKVADISQTAVCPLARTVRRRLRQLGITTGVTVVFSTEPPRRCAPSVKSSEVPGSISFVPPVAGFILAGVVVRSLTGL</sequence>
<reference evidence="3" key="1">
    <citation type="submission" date="2016-11" db="EMBL/GenBank/DDBJ databases">
        <authorList>
            <person name="Varghese N."/>
            <person name="Submissions S."/>
        </authorList>
    </citation>
    <scope>NUCLEOTIDE SEQUENCE [LARGE SCALE GENOMIC DNA]</scope>
    <source>
        <strain evidence="3">DSM 11792</strain>
    </source>
</reference>
<dbReference type="EMBL" id="FQUW01000013">
    <property type="protein sequence ID" value="SHF01800.1"/>
    <property type="molecule type" value="Genomic_DNA"/>
</dbReference>
<organism evidence="2 3">
    <name type="scientific">Desulfofundulus australicus DSM 11792</name>
    <dbReference type="NCBI Taxonomy" id="1121425"/>
    <lineage>
        <taxon>Bacteria</taxon>
        <taxon>Bacillati</taxon>
        <taxon>Bacillota</taxon>
        <taxon>Clostridia</taxon>
        <taxon>Eubacteriales</taxon>
        <taxon>Peptococcaceae</taxon>
        <taxon>Desulfofundulus</taxon>
    </lineage>
</organism>
<proteinExistence type="predicted"/>
<keyword evidence="3" id="KW-1185">Reference proteome</keyword>
<dbReference type="Proteomes" id="UP000184196">
    <property type="component" value="Unassembled WGS sequence"/>
</dbReference>
<evidence type="ECO:0000313" key="2">
    <source>
        <dbReference type="EMBL" id="SHF01800.1"/>
    </source>
</evidence>
<dbReference type="AlphaFoldDB" id="A0A1M4Y7Z5"/>
<dbReference type="PANTHER" id="PTHR43267">
    <property type="entry name" value="TRNA THREONYLCARBAMOYLADENOSINE DEHYDRATASE"/>
    <property type="match status" value="1"/>
</dbReference>
<feature type="domain" description="THIF-type NAD/FAD binding fold" evidence="1">
    <location>
        <begin position="10"/>
        <end position="232"/>
    </location>
</feature>
<dbReference type="SUPFAM" id="SSF69572">
    <property type="entry name" value="Activating enzymes of the ubiquitin-like proteins"/>
    <property type="match status" value="1"/>
</dbReference>
<dbReference type="CDD" id="cd00755">
    <property type="entry name" value="YgdL_like"/>
    <property type="match status" value="1"/>
</dbReference>
<dbReference type="InterPro" id="IPR000594">
    <property type="entry name" value="ThiF_NAD_FAD-bd"/>
</dbReference>
<dbReference type="RefSeq" id="WP_207545623.1">
    <property type="nucleotide sequence ID" value="NZ_FQUW01000013.1"/>
</dbReference>
<dbReference type="PANTHER" id="PTHR43267:SF1">
    <property type="entry name" value="TRNA THREONYLCARBAMOYLADENOSINE DEHYDRATASE"/>
    <property type="match status" value="1"/>
</dbReference>
<dbReference type="InterPro" id="IPR035985">
    <property type="entry name" value="Ubiquitin-activating_enz"/>
</dbReference>